<organism evidence="5 6">
    <name type="scientific">Cloeon dipterum</name>
    <dbReference type="NCBI Taxonomy" id="197152"/>
    <lineage>
        <taxon>Eukaryota</taxon>
        <taxon>Metazoa</taxon>
        <taxon>Ecdysozoa</taxon>
        <taxon>Arthropoda</taxon>
        <taxon>Hexapoda</taxon>
        <taxon>Insecta</taxon>
        <taxon>Pterygota</taxon>
        <taxon>Palaeoptera</taxon>
        <taxon>Ephemeroptera</taxon>
        <taxon>Pisciforma</taxon>
        <taxon>Baetidae</taxon>
        <taxon>Cloeon</taxon>
    </lineage>
</organism>
<dbReference type="PROSITE" id="PS50240">
    <property type="entry name" value="TRYPSIN_DOM"/>
    <property type="match status" value="1"/>
</dbReference>
<proteinExistence type="inferred from homology"/>
<accession>A0A8S1D6S2</accession>
<evidence type="ECO:0000256" key="2">
    <source>
        <dbReference type="ARBA" id="ARBA00024195"/>
    </source>
</evidence>
<dbReference type="AlphaFoldDB" id="A0A8S1D6S2"/>
<protein>
    <recommendedName>
        <fullName evidence="4">Peptidase S1 domain-containing protein</fullName>
    </recommendedName>
</protein>
<gene>
    <name evidence="5" type="ORF">CLODIP_2_CD14969</name>
</gene>
<dbReference type="Pfam" id="PF00089">
    <property type="entry name" value="Trypsin"/>
    <property type="match status" value="1"/>
</dbReference>
<dbReference type="SUPFAM" id="SSF50494">
    <property type="entry name" value="Trypsin-like serine proteases"/>
    <property type="match status" value="1"/>
</dbReference>
<keyword evidence="6" id="KW-1185">Reference proteome</keyword>
<dbReference type="InterPro" id="IPR009003">
    <property type="entry name" value="Peptidase_S1_PA"/>
</dbReference>
<dbReference type="SMART" id="SM00020">
    <property type="entry name" value="Tryp_SPc"/>
    <property type="match status" value="1"/>
</dbReference>
<dbReference type="Gene3D" id="2.40.10.10">
    <property type="entry name" value="Trypsin-like serine proteases"/>
    <property type="match status" value="3"/>
</dbReference>
<evidence type="ECO:0000256" key="1">
    <source>
        <dbReference type="ARBA" id="ARBA00023157"/>
    </source>
</evidence>
<feature type="signal peptide" evidence="3">
    <location>
        <begin position="1"/>
        <end position="15"/>
    </location>
</feature>
<name>A0A8S1D6S2_9INSE</name>
<dbReference type="GO" id="GO:0006508">
    <property type="term" value="P:proteolysis"/>
    <property type="evidence" value="ECO:0007669"/>
    <property type="project" value="InterPro"/>
</dbReference>
<dbReference type="OrthoDB" id="7452977at2759"/>
<dbReference type="PRINTS" id="PR00722">
    <property type="entry name" value="CHYMOTRYPSIN"/>
</dbReference>
<reference evidence="5 6" key="1">
    <citation type="submission" date="2020-04" db="EMBL/GenBank/DDBJ databases">
        <authorList>
            <person name="Alioto T."/>
            <person name="Alioto T."/>
            <person name="Gomez Garrido J."/>
        </authorList>
    </citation>
    <scope>NUCLEOTIDE SEQUENCE [LARGE SCALE GENOMIC DNA]</scope>
</reference>
<dbReference type="CDD" id="cd00190">
    <property type="entry name" value="Tryp_SPc"/>
    <property type="match status" value="1"/>
</dbReference>
<keyword evidence="1" id="KW-1015">Disulfide bond</keyword>
<evidence type="ECO:0000313" key="5">
    <source>
        <dbReference type="EMBL" id="CAB3375561.1"/>
    </source>
</evidence>
<keyword evidence="3" id="KW-0732">Signal</keyword>
<evidence type="ECO:0000256" key="3">
    <source>
        <dbReference type="SAM" id="SignalP"/>
    </source>
</evidence>
<sequence>MLVSMALVVIGIVNAEMYSAQAHSKPSEYERADTGPYPWQGHLRAMAGSVNKIYCGASLISPKWALTAARCIDTAKGIVHIVTFGKVVSQTPIVGSEQRTATYLRHEQFDETNMLNDIALLTWTKEITLSDHIQPIALPRHNATFIGETVSISGFGRTESSSLYVADQSLCATSYINFALNTNLCAKAKVIDQSTFCLGDTGGPLVYLNATSNTYVQIGIASHGVMMCSPDPSVYTRVTAYLPWIEANSGYDKNQF</sequence>
<dbReference type="EMBL" id="CADEPI010000114">
    <property type="protein sequence ID" value="CAB3375561.1"/>
    <property type="molecule type" value="Genomic_DNA"/>
</dbReference>
<dbReference type="PANTHER" id="PTHR24256">
    <property type="entry name" value="TRYPTASE-RELATED"/>
    <property type="match status" value="1"/>
</dbReference>
<dbReference type="InterPro" id="IPR001314">
    <property type="entry name" value="Peptidase_S1A"/>
</dbReference>
<evidence type="ECO:0000259" key="4">
    <source>
        <dbReference type="PROSITE" id="PS50240"/>
    </source>
</evidence>
<dbReference type="GO" id="GO:0004252">
    <property type="term" value="F:serine-type endopeptidase activity"/>
    <property type="evidence" value="ECO:0007669"/>
    <property type="project" value="InterPro"/>
</dbReference>
<evidence type="ECO:0000313" key="6">
    <source>
        <dbReference type="Proteomes" id="UP000494165"/>
    </source>
</evidence>
<comment type="caution">
    <text evidence="5">The sequence shown here is derived from an EMBL/GenBank/DDBJ whole genome shotgun (WGS) entry which is preliminary data.</text>
</comment>
<dbReference type="FunFam" id="2.40.10.10:FF:000068">
    <property type="entry name" value="transmembrane protease serine 2"/>
    <property type="match status" value="1"/>
</dbReference>
<dbReference type="Proteomes" id="UP000494165">
    <property type="component" value="Unassembled WGS sequence"/>
</dbReference>
<feature type="domain" description="Peptidase S1" evidence="4">
    <location>
        <begin position="12"/>
        <end position="250"/>
    </location>
</feature>
<dbReference type="InterPro" id="IPR001254">
    <property type="entry name" value="Trypsin_dom"/>
</dbReference>
<dbReference type="InterPro" id="IPR043504">
    <property type="entry name" value="Peptidase_S1_PA_chymotrypsin"/>
</dbReference>
<dbReference type="InterPro" id="IPR051487">
    <property type="entry name" value="Ser/Thr_Proteases_Immune/Dev"/>
</dbReference>
<feature type="chain" id="PRO_5035762430" description="Peptidase S1 domain-containing protein" evidence="3">
    <location>
        <begin position="16"/>
        <end position="256"/>
    </location>
</feature>
<comment type="similarity">
    <text evidence="2">Belongs to the peptidase S1 family. CLIP subfamily.</text>
</comment>